<dbReference type="InterPro" id="IPR036397">
    <property type="entry name" value="RNaseH_sf"/>
</dbReference>
<dbReference type="Gene3D" id="3.30.420.10">
    <property type="entry name" value="Ribonuclease H-like superfamily/Ribonuclease H"/>
    <property type="match status" value="1"/>
</dbReference>
<dbReference type="PANTHER" id="PTHR34968:SF1">
    <property type="entry name" value="AUGMIN SUBUNIT 5"/>
    <property type="match status" value="1"/>
</dbReference>
<comment type="caution">
    <text evidence="4">The sequence shown here is derived from an EMBL/GenBank/DDBJ whole genome shotgun (WGS) entry which is preliminary data.</text>
</comment>
<dbReference type="PANTHER" id="PTHR34968">
    <property type="entry name" value="AUGMIN SUBUNIT 5"/>
    <property type="match status" value="1"/>
</dbReference>
<dbReference type="GO" id="GO:0004523">
    <property type="term" value="F:RNA-DNA hybrid ribonuclease activity"/>
    <property type="evidence" value="ECO:0007669"/>
    <property type="project" value="InterPro"/>
</dbReference>
<evidence type="ECO:0000256" key="2">
    <source>
        <dbReference type="SAM" id="MobiDB-lite"/>
    </source>
</evidence>
<dbReference type="InterPro" id="IPR036691">
    <property type="entry name" value="Endo/exonu/phosph_ase_sf"/>
</dbReference>
<dbReference type="InterPro" id="IPR029131">
    <property type="entry name" value="HAUS5"/>
</dbReference>
<evidence type="ECO:0000259" key="3">
    <source>
        <dbReference type="Pfam" id="PF13966"/>
    </source>
</evidence>
<accession>A0A834YBQ3</accession>
<dbReference type="OrthoDB" id="2019614at2759"/>
<sequence>MQSSGSSTAQPDAILEWLQKEMEFRPQGPYLSSNKSVLPSGDCLRKVCRGNMVPVWNFLLQRVKSEKTVEKIRRNILVHGSSDAGGLVDSVKSSEEVKSKGRRKGKDKAQLGFDRGLSSENSSEIREVALQERESAEKEVERLRQIVRRQRKDLRARMLEVSREEAERKRMLDERSNYRHKQVMSEAYDQQCDEAAKIFSEYQKRLHYYVNQARDAQRSSIGTSVDVVDNFYAISEKEAVYSTVKGNKSSDDLILIETTRERNVRKACESLAAHMIEKIRNSFPAYGGSGIHLNPQLEAAKLGIDFDGEIPDEVKAVIVNCLKSPRQLLKAVTAYTLRLKALISRETEKIDIRADAELLRYKYENNRVMDASSLDASPQMQYAESGHGEIRIDVPPRGTQNQLLERQKAHVQQFVATEEALNKAAEARSLCQKLIKRLHGSSDVVYSPSLSAGGSSQHVGSLRQFELEVWAKEREAAGLRASLNTLTSEVQRLNKLCAEWKEAEDSLRKKWKKIEEFDSRRSELEAIYTALLRANMKEVKDLVSLHQLDILGLVETKVHQDQQIHCSVELLATKEIFRLSVVYARNSAICRQDLWSELRMLSANSKPWLVAGDFNTVSNSAEKLGGNPIHFNNCALTGLFSLHPRCSSPLVTHLAFADDLFIFSKADQSSAAGIKSLLLSFGLASGLNVNFNKSAIFFAGVSRPNRESISSFLHMKEGHWSGRYLGAPLSSSRLSYADCNPLISTFTRKLSAWKSSSPSYAGHCELIKTVLNGSTLYWCSAFKLPQAVIFRLEQLMSRFLWTGFDSSKVIHKVSWAKVCSPISEGGLGFRRLGDLNSACLLRHAWRGILGVRSQAENLILHLIGSGLQTLLWLEPWHPAGILWNRFGQSIATDIGNRLSLVSQIRNRAGWCPPVPHCTPLIAIWDSLSDLHSLRPVDSDKVVWTPDRRGQFTLRSAWNAIRDHQQGVSWSVIVWSKPGVPRFSFILWMAARGRLLTQDRLVKYGMLARSMCILCQIHPKNETHLFFQCPYSNEVWLGILHKHGETHIPLATWNEELDWISHNWHGRDQLAKIKRFSLSVTVYLIWQERNSRIFQHFFLPPDALIRKASDRVQLRFSGLPLASSDTRQNRDFFSAWGLNADFSPKPLICIKWHPPEEGTICLNIAGVSSDARSGWGCLFRDFKGTASLAVAGACSPLSSLLAELEAALRGLLFARDAGIRHLIVLTSSQIVDAATFWDQQPLAAREYASSTIIPACTIVVDISNSSKDLIEKEVSAFYRSPDNSLYMLPSTPQALLESIGAHGSTGPEAVAAAEKNAALLTARAGARDPSAIPSICRVSAALQYHAGEACALALALALWASLHRQASFLLTEICGDCGTGEGEAIDEEICGLRRLVEVPKFYGQLYSKEWHSAIENLFEFKERMEVCLVKWWLLDSKVMPDLWDNVQELHIQKGLEGSDAGLASVLESLEFCLKLRGSEANVMEDLSKAINLVNIRRDLVKSGHTLLNHACRAQHDYERTTNYCLHLAAEQEKIVMEKWLPELKTAVLDAQKCVEDCKRVKGLLYEWWEQPAQTIVDWVEVDGQNVADWLKNVTQLQMTLYGKELF</sequence>
<feature type="coiled-coil region" evidence="1">
    <location>
        <begin position="476"/>
        <end position="510"/>
    </location>
</feature>
<dbReference type="Pfam" id="PF13966">
    <property type="entry name" value="zf-RVT"/>
    <property type="match status" value="1"/>
</dbReference>
<evidence type="ECO:0000313" key="4">
    <source>
        <dbReference type="EMBL" id="KAF8378558.1"/>
    </source>
</evidence>
<organism evidence="4 5">
    <name type="scientific">Tetracentron sinense</name>
    <name type="common">Spur-leaf</name>
    <dbReference type="NCBI Taxonomy" id="13715"/>
    <lineage>
        <taxon>Eukaryota</taxon>
        <taxon>Viridiplantae</taxon>
        <taxon>Streptophyta</taxon>
        <taxon>Embryophyta</taxon>
        <taxon>Tracheophyta</taxon>
        <taxon>Spermatophyta</taxon>
        <taxon>Magnoliopsida</taxon>
        <taxon>Trochodendrales</taxon>
        <taxon>Trochodendraceae</taxon>
        <taxon>Tetracentron</taxon>
    </lineage>
</organism>
<dbReference type="InterPro" id="IPR044706">
    <property type="entry name" value="AUG5_plant"/>
</dbReference>
<dbReference type="SUPFAM" id="SSF56219">
    <property type="entry name" value="DNase I-like"/>
    <property type="match status" value="1"/>
</dbReference>
<gene>
    <name evidence="4" type="ORF">HHK36_029902</name>
</gene>
<dbReference type="GO" id="GO:0003676">
    <property type="term" value="F:nucleic acid binding"/>
    <property type="evidence" value="ECO:0007669"/>
    <property type="project" value="InterPro"/>
</dbReference>
<dbReference type="EMBL" id="JABCRI010000023">
    <property type="protein sequence ID" value="KAF8378558.1"/>
    <property type="molecule type" value="Genomic_DNA"/>
</dbReference>
<keyword evidence="5" id="KW-1185">Reference proteome</keyword>
<reference evidence="4 5" key="1">
    <citation type="submission" date="2020-04" db="EMBL/GenBank/DDBJ databases">
        <title>Plant Genome Project.</title>
        <authorList>
            <person name="Zhang R.-G."/>
        </authorList>
    </citation>
    <scope>NUCLEOTIDE SEQUENCE [LARGE SCALE GENOMIC DNA]</scope>
    <source>
        <strain evidence="4">YNK0</strain>
        <tissue evidence="4">Leaf</tissue>
    </source>
</reference>
<dbReference type="Proteomes" id="UP000655225">
    <property type="component" value="Unassembled WGS sequence"/>
</dbReference>
<dbReference type="CDD" id="cd06222">
    <property type="entry name" value="RNase_H_like"/>
    <property type="match status" value="1"/>
</dbReference>
<dbReference type="GO" id="GO:0070652">
    <property type="term" value="C:HAUS complex"/>
    <property type="evidence" value="ECO:0007669"/>
    <property type="project" value="InterPro"/>
</dbReference>
<dbReference type="InterPro" id="IPR026960">
    <property type="entry name" value="RVT-Znf"/>
</dbReference>
<feature type="coiled-coil region" evidence="1">
    <location>
        <begin position="126"/>
        <end position="181"/>
    </location>
</feature>
<dbReference type="Pfam" id="PF14817">
    <property type="entry name" value="HAUS5"/>
    <property type="match status" value="3"/>
</dbReference>
<dbReference type="GO" id="GO:0005876">
    <property type="term" value="C:spindle microtubule"/>
    <property type="evidence" value="ECO:0007669"/>
    <property type="project" value="InterPro"/>
</dbReference>
<evidence type="ECO:0000313" key="5">
    <source>
        <dbReference type="Proteomes" id="UP000655225"/>
    </source>
</evidence>
<feature type="domain" description="Reverse transcriptase zinc-binding" evidence="3">
    <location>
        <begin position="951"/>
        <end position="1035"/>
    </location>
</feature>
<evidence type="ECO:0000256" key="1">
    <source>
        <dbReference type="SAM" id="Coils"/>
    </source>
</evidence>
<keyword evidence="1" id="KW-0175">Coiled coil</keyword>
<feature type="region of interest" description="Disordered" evidence="2">
    <location>
        <begin position="86"/>
        <end position="118"/>
    </location>
</feature>
<proteinExistence type="predicted"/>
<protein>
    <recommendedName>
        <fullName evidence="3">Reverse transcriptase zinc-binding domain-containing protein</fullName>
    </recommendedName>
</protein>
<dbReference type="InterPro" id="IPR044730">
    <property type="entry name" value="RNase_H-like_dom_plant"/>
</dbReference>
<dbReference type="GO" id="GO:0051225">
    <property type="term" value="P:spindle assembly"/>
    <property type="evidence" value="ECO:0007669"/>
    <property type="project" value="InterPro"/>
</dbReference>
<name>A0A834YBQ3_TETSI</name>